<dbReference type="GO" id="GO:0016746">
    <property type="term" value="F:acyltransferase activity"/>
    <property type="evidence" value="ECO:0007669"/>
    <property type="project" value="UniProtKB-KW"/>
</dbReference>
<dbReference type="InterPro" id="IPR016181">
    <property type="entry name" value="Acyl_CoA_acyltransferase"/>
</dbReference>
<dbReference type="Gene3D" id="3.40.630.30">
    <property type="match status" value="1"/>
</dbReference>
<evidence type="ECO:0000313" key="4">
    <source>
        <dbReference type="EMBL" id="MFD2609694.1"/>
    </source>
</evidence>
<keyword evidence="1 4" id="KW-0808">Transferase</keyword>
<dbReference type="PANTHER" id="PTHR43877">
    <property type="entry name" value="AMINOALKYLPHOSPHONATE N-ACETYLTRANSFERASE-RELATED-RELATED"/>
    <property type="match status" value="1"/>
</dbReference>
<evidence type="ECO:0000259" key="3">
    <source>
        <dbReference type="PROSITE" id="PS51186"/>
    </source>
</evidence>
<dbReference type="CDD" id="cd04301">
    <property type="entry name" value="NAT_SF"/>
    <property type="match status" value="1"/>
</dbReference>
<accession>A0ABW5P5H6</accession>
<dbReference type="InterPro" id="IPR050832">
    <property type="entry name" value="Bact_Acetyltransf"/>
</dbReference>
<keyword evidence="2 4" id="KW-0012">Acyltransferase</keyword>
<organism evidence="4 5">
    <name type="scientific">Deinococcus taklimakanensis</name>
    <dbReference type="NCBI Taxonomy" id="536443"/>
    <lineage>
        <taxon>Bacteria</taxon>
        <taxon>Thermotogati</taxon>
        <taxon>Deinococcota</taxon>
        <taxon>Deinococci</taxon>
        <taxon>Deinococcales</taxon>
        <taxon>Deinococcaceae</taxon>
        <taxon>Deinococcus</taxon>
    </lineage>
</organism>
<keyword evidence="5" id="KW-1185">Reference proteome</keyword>
<gene>
    <name evidence="4" type="ORF">ACFSR9_09635</name>
</gene>
<sequence>MTSLTIRPAQVFDAAFAAPLIQDTIGKIGLELTGTRDDTDAAHVIAEFFALRGNRLSFTHTLIAEREGRPLGLAVAYPGDLAHALDEPFRAHRVSLGLPPGVDSEGVPGELYLDTLAVTEAARGQGLGGQLLEAVAERARATGLPHVGLLVEDGNPAARLYARQGFRVTGWRDLAGSRYAHMTLDVTQ</sequence>
<feature type="domain" description="N-acetyltransferase" evidence="3">
    <location>
        <begin position="4"/>
        <end position="185"/>
    </location>
</feature>
<comment type="caution">
    <text evidence="4">The sequence shown here is derived from an EMBL/GenBank/DDBJ whole genome shotgun (WGS) entry which is preliminary data.</text>
</comment>
<protein>
    <submittedName>
        <fullName evidence="4">GNAT family N-acetyltransferase</fullName>
        <ecNumber evidence="4">2.3.1.-</ecNumber>
    </submittedName>
</protein>
<evidence type="ECO:0000256" key="1">
    <source>
        <dbReference type="ARBA" id="ARBA00022679"/>
    </source>
</evidence>
<name>A0ABW5P5H6_9DEIO</name>
<proteinExistence type="predicted"/>
<dbReference type="Proteomes" id="UP001597475">
    <property type="component" value="Unassembled WGS sequence"/>
</dbReference>
<reference evidence="5" key="1">
    <citation type="journal article" date="2019" name="Int. J. Syst. Evol. Microbiol.">
        <title>The Global Catalogue of Microorganisms (GCM) 10K type strain sequencing project: providing services to taxonomists for standard genome sequencing and annotation.</title>
        <authorList>
            <consortium name="The Broad Institute Genomics Platform"/>
            <consortium name="The Broad Institute Genome Sequencing Center for Infectious Disease"/>
            <person name="Wu L."/>
            <person name="Ma J."/>
        </authorList>
    </citation>
    <scope>NUCLEOTIDE SEQUENCE [LARGE SCALE GENOMIC DNA]</scope>
    <source>
        <strain evidence="5">KCTC 33842</strain>
    </source>
</reference>
<dbReference type="SUPFAM" id="SSF55729">
    <property type="entry name" value="Acyl-CoA N-acyltransferases (Nat)"/>
    <property type="match status" value="1"/>
</dbReference>
<dbReference type="RefSeq" id="WP_386845277.1">
    <property type="nucleotide sequence ID" value="NZ_JBHUMK010000041.1"/>
</dbReference>
<evidence type="ECO:0000313" key="5">
    <source>
        <dbReference type="Proteomes" id="UP001597475"/>
    </source>
</evidence>
<dbReference type="PROSITE" id="PS51186">
    <property type="entry name" value="GNAT"/>
    <property type="match status" value="1"/>
</dbReference>
<dbReference type="Pfam" id="PF00583">
    <property type="entry name" value="Acetyltransf_1"/>
    <property type="match status" value="1"/>
</dbReference>
<dbReference type="EMBL" id="JBHUMK010000041">
    <property type="protein sequence ID" value="MFD2609694.1"/>
    <property type="molecule type" value="Genomic_DNA"/>
</dbReference>
<dbReference type="EC" id="2.3.1.-" evidence="4"/>
<evidence type="ECO:0000256" key="2">
    <source>
        <dbReference type="ARBA" id="ARBA00023315"/>
    </source>
</evidence>
<dbReference type="InterPro" id="IPR000182">
    <property type="entry name" value="GNAT_dom"/>
</dbReference>